<dbReference type="InterPro" id="IPR051462">
    <property type="entry name" value="CBS_domain-containing"/>
</dbReference>
<dbReference type="RefSeq" id="WP_109036305.1">
    <property type="nucleotide sequence ID" value="NZ_CP029210.1"/>
</dbReference>
<keyword evidence="4" id="KW-1133">Transmembrane helix</keyword>
<evidence type="ECO:0000256" key="1">
    <source>
        <dbReference type="ARBA" id="ARBA00022737"/>
    </source>
</evidence>
<evidence type="ECO:0000313" key="6">
    <source>
        <dbReference type="EMBL" id="AWI53353.1"/>
    </source>
</evidence>
<evidence type="ECO:0000259" key="5">
    <source>
        <dbReference type="PROSITE" id="PS51371"/>
    </source>
</evidence>
<dbReference type="Pfam" id="PF00571">
    <property type="entry name" value="CBS"/>
    <property type="match status" value="2"/>
</dbReference>
<keyword evidence="1" id="KW-0677">Repeat</keyword>
<dbReference type="SUPFAM" id="SSF54631">
    <property type="entry name" value="CBS-domain pair"/>
    <property type="match status" value="1"/>
</dbReference>
<feature type="region of interest" description="Disordered" evidence="3">
    <location>
        <begin position="181"/>
        <end position="201"/>
    </location>
</feature>
<keyword evidence="7" id="KW-1185">Reference proteome</keyword>
<feature type="transmembrane region" description="Helical" evidence="4">
    <location>
        <begin position="155"/>
        <end position="174"/>
    </location>
</feature>
<name>A0A2U8FQR3_9BURK</name>
<feature type="domain" description="CBS" evidence="5">
    <location>
        <begin position="339"/>
        <end position="396"/>
    </location>
</feature>
<dbReference type="EMBL" id="CP029210">
    <property type="protein sequence ID" value="AWI53353.1"/>
    <property type="molecule type" value="Genomic_DNA"/>
</dbReference>
<reference evidence="6 7" key="1">
    <citation type="submission" date="2018-05" db="EMBL/GenBank/DDBJ databases">
        <title>complete genome sequence of Aquabacterium olei NBRC 110486.</title>
        <authorList>
            <person name="Tang B."/>
            <person name="Chang J."/>
            <person name="Zhang L."/>
            <person name="Yang H."/>
        </authorList>
    </citation>
    <scope>NUCLEOTIDE SEQUENCE [LARGE SCALE GENOMIC DNA]</scope>
    <source>
        <strain evidence="6 7">NBRC 110486</strain>
    </source>
</reference>
<keyword evidence="4" id="KW-0812">Transmembrane</keyword>
<dbReference type="InterPro" id="IPR046342">
    <property type="entry name" value="CBS_dom_sf"/>
</dbReference>
<dbReference type="SMART" id="SM00116">
    <property type="entry name" value="CBS"/>
    <property type="match status" value="2"/>
</dbReference>
<evidence type="ECO:0000256" key="2">
    <source>
        <dbReference type="PROSITE-ProRule" id="PRU00703"/>
    </source>
</evidence>
<keyword evidence="4" id="KW-0472">Membrane</keyword>
<accession>A0A2U8FQR3</accession>
<evidence type="ECO:0000256" key="3">
    <source>
        <dbReference type="SAM" id="MobiDB-lite"/>
    </source>
</evidence>
<dbReference type="InterPro" id="IPR058581">
    <property type="entry name" value="TM_HPP"/>
</dbReference>
<dbReference type="CDD" id="cd04600">
    <property type="entry name" value="CBS_pair_HPP_assoc"/>
    <property type="match status" value="1"/>
</dbReference>
<dbReference type="Pfam" id="PF04982">
    <property type="entry name" value="TM_HPP"/>
    <property type="match status" value="1"/>
</dbReference>
<dbReference type="Proteomes" id="UP000244892">
    <property type="component" value="Chromosome"/>
</dbReference>
<feature type="domain" description="CBS" evidence="5">
    <location>
        <begin position="249"/>
        <end position="306"/>
    </location>
</feature>
<dbReference type="OrthoDB" id="9811720at2"/>
<sequence>MTTPLSPLQRTASPAWLHRARTLLWPSPTLPSRKERIRAAIGAGIGLLITALVCHGLGPSGPANLWLMAPLGASAVLVFAVPAGPMAQPWAALGGNTLSSLIGLGFAFSGLDAEWAGPIAVGAAMLCMLALRCLHPPGGAVALTAVLTHTTQWTYPLFPVFVNTLLLVCVGAVYNSLTGRPYPHPQGAPSPGPSDGRSGAAEPDALSEVLQRYNQVLDISRDDLEALLHETERLAYRDRLSALRCSNIMSAPPITVQFGTPLQEAWNLLARHDIKALPVVDRYQHLVGIVTRADFMRHADRVAGQSAGEVRALAERLRTLLRPTPGTDSDKAEVVGQIMTRQVRVASADRPLIDLLPLFTEGGHHHIPIVSDDRRLVGILTQSDFLRAWSRAVHDGWRQG</sequence>
<dbReference type="KEGG" id="aon:DEH84_07860"/>
<gene>
    <name evidence="6" type="ORF">DEH84_07860</name>
</gene>
<dbReference type="PANTHER" id="PTHR48108:SF26">
    <property type="entry name" value="CBS DOMAIN-CONTAINING PROTEIN DDB_G0289609"/>
    <property type="match status" value="1"/>
</dbReference>
<dbReference type="InterPro" id="IPR000644">
    <property type="entry name" value="CBS_dom"/>
</dbReference>
<feature type="transmembrane region" description="Helical" evidence="4">
    <location>
        <begin position="90"/>
        <end position="109"/>
    </location>
</feature>
<dbReference type="Gene3D" id="3.10.580.10">
    <property type="entry name" value="CBS-domain"/>
    <property type="match status" value="1"/>
</dbReference>
<feature type="transmembrane region" description="Helical" evidence="4">
    <location>
        <begin position="64"/>
        <end position="83"/>
    </location>
</feature>
<keyword evidence="2" id="KW-0129">CBS domain</keyword>
<dbReference type="AlphaFoldDB" id="A0A2U8FQR3"/>
<dbReference type="PROSITE" id="PS51371">
    <property type="entry name" value="CBS"/>
    <property type="match status" value="2"/>
</dbReference>
<organism evidence="6 7">
    <name type="scientific">Aquabacterium olei</name>
    <dbReference type="NCBI Taxonomy" id="1296669"/>
    <lineage>
        <taxon>Bacteria</taxon>
        <taxon>Pseudomonadati</taxon>
        <taxon>Pseudomonadota</taxon>
        <taxon>Betaproteobacteria</taxon>
        <taxon>Burkholderiales</taxon>
        <taxon>Aquabacterium</taxon>
    </lineage>
</organism>
<dbReference type="PANTHER" id="PTHR48108">
    <property type="entry name" value="CBS DOMAIN-CONTAINING PROTEIN CBSX2, CHLOROPLASTIC"/>
    <property type="match status" value="1"/>
</dbReference>
<evidence type="ECO:0000256" key="4">
    <source>
        <dbReference type="SAM" id="Phobius"/>
    </source>
</evidence>
<proteinExistence type="predicted"/>
<feature type="transmembrane region" description="Helical" evidence="4">
    <location>
        <begin position="39"/>
        <end position="58"/>
    </location>
</feature>
<evidence type="ECO:0000313" key="7">
    <source>
        <dbReference type="Proteomes" id="UP000244892"/>
    </source>
</evidence>
<feature type="transmembrane region" description="Helical" evidence="4">
    <location>
        <begin position="115"/>
        <end position="134"/>
    </location>
</feature>
<feature type="compositionally biased region" description="Pro residues" evidence="3">
    <location>
        <begin position="182"/>
        <end position="192"/>
    </location>
</feature>
<protein>
    <recommendedName>
        <fullName evidence="5">CBS domain-containing protein</fullName>
    </recommendedName>
</protein>